<dbReference type="GO" id="GO:0003676">
    <property type="term" value="F:nucleic acid binding"/>
    <property type="evidence" value="ECO:0007669"/>
    <property type="project" value="InterPro"/>
</dbReference>
<protein>
    <recommendedName>
        <fullName evidence="3">CCHC-type domain-containing protein</fullName>
    </recommendedName>
</protein>
<organism evidence="4 5">
    <name type="scientific">Solanum commersonii</name>
    <name type="common">Commerson's wild potato</name>
    <name type="synonym">Commerson's nightshade</name>
    <dbReference type="NCBI Taxonomy" id="4109"/>
    <lineage>
        <taxon>Eukaryota</taxon>
        <taxon>Viridiplantae</taxon>
        <taxon>Streptophyta</taxon>
        <taxon>Embryophyta</taxon>
        <taxon>Tracheophyta</taxon>
        <taxon>Spermatophyta</taxon>
        <taxon>Magnoliopsida</taxon>
        <taxon>eudicotyledons</taxon>
        <taxon>Gunneridae</taxon>
        <taxon>Pentapetalae</taxon>
        <taxon>asterids</taxon>
        <taxon>lamiids</taxon>
        <taxon>Solanales</taxon>
        <taxon>Solanaceae</taxon>
        <taxon>Solanoideae</taxon>
        <taxon>Solaneae</taxon>
        <taxon>Solanum</taxon>
    </lineage>
</organism>
<reference evidence="4 5" key="1">
    <citation type="submission" date="2020-09" db="EMBL/GenBank/DDBJ databases">
        <title>De no assembly of potato wild relative species, Solanum commersonii.</title>
        <authorList>
            <person name="Cho K."/>
        </authorList>
    </citation>
    <scope>NUCLEOTIDE SEQUENCE [LARGE SCALE GENOMIC DNA]</scope>
    <source>
        <strain evidence="4">LZ3.2</strain>
        <tissue evidence="4">Leaf</tissue>
    </source>
</reference>
<feature type="domain" description="CCHC-type" evidence="3">
    <location>
        <begin position="94"/>
        <end position="109"/>
    </location>
</feature>
<gene>
    <name evidence="4" type="ORF">H5410_049965</name>
</gene>
<keyword evidence="1" id="KW-0863">Zinc-finger</keyword>
<comment type="caution">
    <text evidence="4">The sequence shown here is derived from an EMBL/GenBank/DDBJ whole genome shotgun (WGS) entry which is preliminary data.</text>
</comment>
<dbReference type="GO" id="GO:0008270">
    <property type="term" value="F:zinc ion binding"/>
    <property type="evidence" value="ECO:0007669"/>
    <property type="project" value="UniProtKB-KW"/>
</dbReference>
<accession>A0A9J5WUA7</accession>
<dbReference type="AlphaFoldDB" id="A0A9J5WUA7"/>
<keyword evidence="5" id="KW-1185">Reference proteome</keyword>
<dbReference type="Proteomes" id="UP000824120">
    <property type="component" value="Chromosome 10"/>
</dbReference>
<dbReference type="InterPro" id="IPR001878">
    <property type="entry name" value="Znf_CCHC"/>
</dbReference>
<sequence>MKRRKEEPLEQLLKTHASFKGFEGEKSYKGNGQWQGHGGRGGRGRGRSYTNKFNNEDTSQQSFRDRGHGQRGGRGCRAYQGTNEMRYDKSKIECYNCHKIGHYSWKCRSNVEEKVNLVDNNKDKDESTLLLALKQEDNVWPKR</sequence>
<evidence type="ECO:0000259" key="3">
    <source>
        <dbReference type="PROSITE" id="PS50158"/>
    </source>
</evidence>
<evidence type="ECO:0000313" key="5">
    <source>
        <dbReference type="Proteomes" id="UP000824120"/>
    </source>
</evidence>
<feature type="compositionally biased region" description="Polar residues" evidence="2">
    <location>
        <begin position="48"/>
        <end position="62"/>
    </location>
</feature>
<dbReference type="OrthoDB" id="1302512at2759"/>
<keyword evidence="1" id="KW-0479">Metal-binding</keyword>
<dbReference type="PROSITE" id="PS50158">
    <property type="entry name" value="ZF_CCHC"/>
    <property type="match status" value="1"/>
</dbReference>
<proteinExistence type="predicted"/>
<dbReference type="SUPFAM" id="SSF57756">
    <property type="entry name" value="Retrovirus zinc finger-like domains"/>
    <property type="match status" value="1"/>
</dbReference>
<evidence type="ECO:0000256" key="2">
    <source>
        <dbReference type="SAM" id="MobiDB-lite"/>
    </source>
</evidence>
<dbReference type="EMBL" id="JACXVP010000010">
    <property type="protein sequence ID" value="KAG5579338.1"/>
    <property type="molecule type" value="Genomic_DNA"/>
</dbReference>
<evidence type="ECO:0000313" key="4">
    <source>
        <dbReference type="EMBL" id="KAG5579338.1"/>
    </source>
</evidence>
<dbReference type="InterPro" id="IPR036875">
    <property type="entry name" value="Znf_CCHC_sf"/>
</dbReference>
<feature type="region of interest" description="Disordered" evidence="2">
    <location>
        <begin position="23"/>
        <end position="77"/>
    </location>
</feature>
<keyword evidence="1" id="KW-0862">Zinc</keyword>
<name>A0A9J5WUA7_SOLCO</name>
<evidence type="ECO:0000256" key="1">
    <source>
        <dbReference type="PROSITE-ProRule" id="PRU00047"/>
    </source>
</evidence>